<dbReference type="PIRSF" id="PIRSF001439">
    <property type="entry name" value="CryM"/>
    <property type="match status" value="1"/>
</dbReference>
<comment type="caution">
    <text evidence="1">The sequence shown here is derived from an EMBL/GenBank/DDBJ whole genome shotgun (WGS) entry which is preliminary data.</text>
</comment>
<sequence length="268" mass="27602">MTTWDPASAAHALGGFDHATARVAFKTWVNTPVGAESLLSLFDATNGRILALMQSVTLGVIRTAAVSGVATDLLADPGADELAIIGSGRQALRQVAAVAAVRPLRRVRVWSPTPASRAGFAEQISAELGIVAEALPSLEAAVADAPIVTVVTRAREPFFPRGILAPGAHLNAIGAILPHAAEFDSALLADSSITVVDNLENARRASRELIEFYGDDFSPVQTLGDLMTGAAARPLSPALTVFKGMGMGLADLAVANVAAANHEGVPTA</sequence>
<dbReference type="Proteomes" id="UP000563898">
    <property type="component" value="Unassembled WGS sequence"/>
</dbReference>
<dbReference type="Pfam" id="PF02423">
    <property type="entry name" value="OCD_Mu_crystall"/>
    <property type="match status" value="1"/>
</dbReference>
<gene>
    <name evidence="1" type="ORF">HGA05_24745</name>
</gene>
<dbReference type="Gene3D" id="3.30.1780.10">
    <property type="entry name" value="ornithine cyclodeaminase, domain 1"/>
    <property type="match status" value="1"/>
</dbReference>
<protein>
    <submittedName>
        <fullName evidence="1">Ornithine cyclodeaminase family protein</fullName>
    </submittedName>
</protein>
<dbReference type="InterPro" id="IPR036291">
    <property type="entry name" value="NAD(P)-bd_dom_sf"/>
</dbReference>
<accession>A0A846WTC9</accession>
<organism evidence="1 2">
    <name type="scientific">Gordonia polyisoprenivorans</name>
    <dbReference type="NCBI Taxonomy" id="84595"/>
    <lineage>
        <taxon>Bacteria</taxon>
        <taxon>Bacillati</taxon>
        <taxon>Actinomycetota</taxon>
        <taxon>Actinomycetes</taxon>
        <taxon>Mycobacteriales</taxon>
        <taxon>Gordoniaceae</taxon>
        <taxon>Gordonia</taxon>
    </lineage>
</organism>
<dbReference type="SUPFAM" id="SSF51735">
    <property type="entry name" value="NAD(P)-binding Rossmann-fold domains"/>
    <property type="match status" value="1"/>
</dbReference>
<proteinExistence type="predicted"/>
<dbReference type="InterPro" id="IPR003462">
    <property type="entry name" value="ODC_Mu_crystall"/>
</dbReference>
<dbReference type="InterPro" id="IPR023401">
    <property type="entry name" value="ODC_N"/>
</dbReference>
<dbReference type="AlphaFoldDB" id="A0A846WTC9"/>
<dbReference type="PANTHER" id="PTHR13812">
    <property type="entry name" value="KETIMINE REDUCTASE MU-CRYSTALLIN"/>
    <property type="match status" value="1"/>
</dbReference>
<dbReference type="PANTHER" id="PTHR13812:SF19">
    <property type="entry name" value="KETIMINE REDUCTASE MU-CRYSTALLIN"/>
    <property type="match status" value="1"/>
</dbReference>
<dbReference type="EMBL" id="JAAXPC010000023">
    <property type="protein sequence ID" value="NKY04775.1"/>
    <property type="molecule type" value="Genomic_DNA"/>
</dbReference>
<evidence type="ECO:0000313" key="2">
    <source>
        <dbReference type="Proteomes" id="UP000563898"/>
    </source>
</evidence>
<reference evidence="1 2" key="1">
    <citation type="submission" date="2020-04" db="EMBL/GenBank/DDBJ databases">
        <title>MicrobeNet Type strains.</title>
        <authorList>
            <person name="Nicholson A.C."/>
        </authorList>
    </citation>
    <scope>NUCLEOTIDE SEQUENCE [LARGE SCALE GENOMIC DNA]</scope>
    <source>
        <strain evidence="1 2">ATCC BAA-14</strain>
    </source>
</reference>
<name>A0A846WTC9_9ACTN</name>
<dbReference type="GO" id="GO:0005737">
    <property type="term" value="C:cytoplasm"/>
    <property type="evidence" value="ECO:0007669"/>
    <property type="project" value="TreeGrafter"/>
</dbReference>
<dbReference type="Gene3D" id="3.40.50.720">
    <property type="entry name" value="NAD(P)-binding Rossmann-like Domain"/>
    <property type="match status" value="1"/>
</dbReference>
<evidence type="ECO:0000313" key="1">
    <source>
        <dbReference type="EMBL" id="NKY04775.1"/>
    </source>
</evidence>